<evidence type="ECO:0000256" key="1">
    <source>
        <dbReference type="SAM" id="SignalP"/>
    </source>
</evidence>
<reference evidence="2" key="1">
    <citation type="journal article" date="2019" name="bioRxiv">
        <title>The Genome of the Zebra Mussel, Dreissena polymorpha: A Resource for Invasive Species Research.</title>
        <authorList>
            <person name="McCartney M.A."/>
            <person name="Auch B."/>
            <person name="Kono T."/>
            <person name="Mallez S."/>
            <person name="Zhang Y."/>
            <person name="Obille A."/>
            <person name="Becker A."/>
            <person name="Abrahante J.E."/>
            <person name="Garbe J."/>
            <person name="Badalamenti J.P."/>
            <person name="Herman A."/>
            <person name="Mangelson H."/>
            <person name="Liachko I."/>
            <person name="Sullivan S."/>
            <person name="Sone E.D."/>
            <person name="Koren S."/>
            <person name="Silverstein K.A.T."/>
            <person name="Beckman K.B."/>
            <person name="Gohl D.M."/>
        </authorList>
    </citation>
    <scope>NUCLEOTIDE SEQUENCE</scope>
    <source>
        <strain evidence="2">Duluth1</strain>
        <tissue evidence="2">Whole animal</tissue>
    </source>
</reference>
<evidence type="ECO:0000313" key="3">
    <source>
        <dbReference type="Proteomes" id="UP000828390"/>
    </source>
</evidence>
<comment type="caution">
    <text evidence="2">The sequence shown here is derived from an EMBL/GenBank/DDBJ whole genome shotgun (WGS) entry which is preliminary data.</text>
</comment>
<feature type="chain" id="PRO_5038340191" evidence="1">
    <location>
        <begin position="20"/>
        <end position="186"/>
    </location>
</feature>
<dbReference type="OrthoDB" id="6115592at2759"/>
<dbReference type="AlphaFoldDB" id="A0A9D4JCT8"/>
<protein>
    <submittedName>
        <fullName evidence="2">Uncharacterized protein</fullName>
    </submittedName>
</protein>
<dbReference type="EMBL" id="JAIWYP010000006">
    <property type="protein sequence ID" value="KAH3807080.1"/>
    <property type="molecule type" value="Genomic_DNA"/>
</dbReference>
<accession>A0A9D4JCT8</accession>
<name>A0A9D4JCT8_DREPO</name>
<keyword evidence="3" id="KW-1185">Reference proteome</keyword>
<evidence type="ECO:0000313" key="2">
    <source>
        <dbReference type="EMBL" id="KAH3807080.1"/>
    </source>
</evidence>
<sequence length="186" mass="20969">MATLEIIVGLLLIGVVVDARSTGNDVRVVHVVRFDGNLDVCREGEVCADVFNFTRLNEDGSGQLESRFIQNCQCPGAPCLNRTSGHPQLLFRETTKQSMLTCEEARMFDVCAPGQIAKEQHNIGDYVYYKINCVCPANENPGGFKDKMTEQKRYLEMTEIEKAYADMNPRSRFFKCREQGAFSGFF</sequence>
<feature type="signal peptide" evidence="1">
    <location>
        <begin position="1"/>
        <end position="19"/>
    </location>
</feature>
<organism evidence="2 3">
    <name type="scientific">Dreissena polymorpha</name>
    <name type="common">Zebra mussel</name>
    <name type="synonym">Mytilus polymorpha</name>
    <dbReference type="NCBI Taxonomy" id="45954"/>
    <lineage>
        <taxon>Eukaryota</taxon>
        <taxon>Metazoa</taxon>
        <taxon>Spiralia</taxon>
        <taxon>Lophotrochozoa</taxon>
        <taxon>Mollusca</taxon>
        <taxon>Bivalvia</taxon>
        <taxon>Autobranchia</taxon>
        <taxon>Heteroconchia</taxon>
        <taxon>Euheterodonta</taxon>
        <taxon>Imparidentia</taxon>
        <taxon>Neoheterodontei</taxon>
        <taxon>Myida</taxon>
        <taxon>Dreissenoidea</taxon>
        <taxon>Dreissenidae</taxon>
        <taxon>Dreissena</taxon>
    </lineage>
</organism>
<proteinExistence type="predicted"/>
<keyword evidence="1" id="KW-0732">Signal</keyword>
<dbReference type="Proteomes" id="UP000828390">
    <property type="component" value="Unassembled WGS sequence"/>
</dbReference>
<reference evidence="2" key="2">
    <citation type="submission" date="2020-11" db="EMBL/GenBank/DDBJ databases">
        <authorList>
            <person name="McCartney M.A."/>
            <person name="Auch B."/>
            <person name="Kono T."/>
            <person name="Mallez S."/>
            <person name="Becker A."/>
            <person name="Gohl D.M."/>
            <person name="Silverstein K.A.T."/>
            <person name="Koren S."/>
            <person name="Bechman K.B."/>
            <person name="Herman A."/>
            <person name="Abrahante J.E."/>
            <person name="Garbe J."/>
        </authorList>
    </citation>
    <scope>NUCLEOTIDE SEQUENCE</scope>
    <source>
        <strain evidence="2">Duluth1</strain>
        <tissue evidence="2">Whole animal</tissue>
    </source>
</reference>
<gene>
    <name evidence="2" type="ORF">DPMN_135413</name>
</gene>